<accession>A0A1I2T597</accession>
<dbReference type="STRING" id="582675.SAMN05192565_106122"/>
<feature type="signal peptide" evidence="1">
    <location>
        <begin position="1"/>
        <end position="25"/>
    </location>
</feature>
<proteinExistence type="predicted"/>
<evidence type="ECO:0000256" key="1">
    <source>
        <dbReference type="SAM" id="SignalP"/>
    </source>
</evidence>
<evidence type="ECO:0000313" key="2">
    <source>
        <dbReference type="EMBL" id="SFG60000.1"/>
    </source>
</evidence>
<keyword evidence="1" id="KW-0732">Signal</keyword>
<evidence type="ECO:0008006" key="4">
    <source>
        <dbReference type="Google" id="ProtNLM"/>
    </source>
</evidence>
<name>A0A1I2T597_9HYPH</name>
<feature type="chain" id="PRO_5011727474" description="DUF5666 domain-containing protein" evidence="1">
    <location>
        <begin position="26"/>
        <end position="203"/>
    </location>
</feature>
<reference evidence="3" key="1">
    <citation type="submission" date="2016-10" db="EMBL/GenBank/DDBJ databases">
        <authorList>
            <person name="Varghese N."/>
            <person name="Submissions S."/>
        </authorList>
    </citation>
    <scope>NUCLEOTIDE SEQUENCE [LARGE SCALE GENOMIC DNA]</scope>
    <source>
        <strain evidence="3">Gh-105</strain>
    </source>
</reference>
<sequence>MIRTARAAALAVACLGFAASWPAQAEAPVKRIRGTIASVDGNTVSIKPRTGEAVTVRLGDGVRVAGASAAKLTDIQPDSYIGTAATPQPDGTLKALEVAVFAPSMRGTGDGHYPWDLEKENTMTNGAVGAVTGTTNRTVTVTYAGGQKTITVPDDVPVVALAPADASLIKPGARVVAFTRADASGTAVADRLVVGQNGTVPPM</sequence>
<organism evidence="2 3">
    <name type="scientific">Methylobacterium gossipiicola</name>
    <dbReference type="NCBI Taxonomy" id="582675"/>
    <lineage>
        <taxon>Bacteria</taxon>
        <taxon>Pseudomonadati</taxon>
        <taxon>Pseudomonadota</taxon>
        <taxon>Alphaproteobacteria</taxon>
        <taxon>Hyphomicrobiales</taxon>
        <taxon>Methylobacteriaceae</taxon>
        <taxon>Methylobacterium</taxon>
    </lineage>
</organism>
<dbReference type="EMBL" id="FOPM01000006">
    <property type="protein sequence ID" value="SFG60000.1"/>
    <property type="molecule type" value="Genomic_DNA"/>
</dbReference>
<dbReference type="Proteomes" id="UP000199229">
    <property type="component" value="Unassembled WGS sequence"/>
</dbReference>
<gene>
    <name evidence="2" type="ORF">SAMN05192565_106122</name>
</gene>
<dbReference type="OrthoDB" id="9799947at2"/>
<dbReference type="RefSeq" id="WP_091970338.1">
    <property type="nucleotide sequence ID" value="NZ_FOPM01000006.1"/>
</dbReference>
<evidence type="ECO:0000313" key="3">
    <source>
        <dbReference type="Proteomes" id="UP000199229"/>
    </source>
</evidence>
<keyword evidence="3" id="KW-1185">Reference proteome</keyword>
<protein>
    <recommendedName>
        <fullName evidence="4">DUF5666 domain-containing protein</fullName>
    </recommendedName>
</protein>
<dbReference type="AlphaFoldDB" id="A0A1I2T597"/>